<organism evidence="3 4">
    <name type="scientific">Actinomadura rayongensis</name>
    <dbReference type="NCBI Taxonomy" id="1429076"/>
    <lineage>
        <taxon>Bacteria</taxon>
        <taxon>Bacillati</taxon>
        <taxon>Actinomycetota</taxon>
        <taxon>Actinomycetes</taxon>
        <taxon>Streptosporangiales</taxon>
        <taxon>Thermomonosporaceae</taxon>
        <taxon>Actinomadura</taxon>
    </lineage>
</organism>
<feature type="transmembrane region" description="Helical" evidence="2">
    <location>
        <begin position="48"/>
        <end position="64"/>
    </location>
</feature>
<reference evidence="3 4" key="1">
    <citation type="submission" date="2019-12" db="EMBL/GenBank/DDBJ databases">
        <title>Nocardia macrotermitis sp. nov. and Nocardia aurantia sp. nov., isolated from the gut of the fungus growing-termite Macrotermes natalensis.</title>
        <authorList>
            <person name="Christine B."/>
            <person name="Rene B."/>
        </authorList>
    </citation>
    <scope>NUCLEOTIDE SEQUENCE [LARGE SCALE GENOMIC DNA]</scope>
    <source>
        <strain evidence="3 4">DSM 102126</strain>
    </source>
</reference>
<feature type="compositionally biased region" description="Low complexity" evidence="1">
    <location>
        <begin position="144"/>
        <end position="158"/>
    </location>
</feature>
<evidence type="ECO:0000313" key="3">
    <source>
        <dbReference type="EMBL" id="MXQ64689.1"/>
    </source>
</evidence>
<evidence type="ECO:0000256" key="2">
    <source>
        <dbReference type="SAM" id="Phobius"/>
    </source>
</evidence>
<dbReference type="Proteomes" id="UP000431901">
    <property type="component" value="Unassembled WGS sequence"/>
</dbReference>
<comment type="caution">
    <text evidence="3">The sequence shown here is derived from an EMBL/GenBank/DDBJ whole genome shotgun (WGS) entry which is preliminary data.</text>
</comment>
<feature type="transmembrane region" description="Helical" evidence="2">
    <location>
        <begin position="7"/>
        <end position="28"/>
    </location>
</feature>
<sequence>MSNGTRHALGVVAGVLVTVVSLGCVLFALDRAQRMYVYFRLEPGDKALVTLALVVAGLLIGLAMGSRLSPFASLVPGVVFGAVGLVYVLAPTQALRWSVHVKPARYAREFTTLGTLGVFLLLGTALFVASLAPSRWQGRRRPAHGGALPGGRPLAPHPHQARHQAPPPALPQYGAPRAPEAPQPYAPPAGFAPPSGAPEGQPFTPPASEAPPPYTPPGAPQPHTPPSAPEAPPAAPPPGRKPGDEEEPGEWTRMYGGPNR</sequence>
<evidence type="ECO:0000256" key="1">
    <source>
        <dbReference type="SAM" id="MobiDB-lite"/>
    </source>
</evidence>
<feature type="transmembrane region" description="Helical" evidence="2">
    <location>
        <begin position="110"/>
        <end position="132"/>
    </location>
</feature>
<feature type="compositionally biased region" description="Pro residues" evidence="1">
    <location>
        <begin position="203"/>
        <end position="240"/>
    </location>
</feature>
<feature type="transmembrane region" description="Helical" evidence="2">
    <location>
        <begin position="71"/>
        <end position="90"/>
    </location>
</feature>
<dbReference type="RefSeq" id="WP_161102883.1">
    <property type="nucleotide sequence ID" value="NZ_JBHLYI010000001.1"/>
</dbReference>
<dbReference type="AlphaFoldDB" id="A0A6I4W282"/>
<proteinExistence type="predicted"/>
<dbReference type="PROSITE" id="PS51257">
    <property type="entry name" value="PROKAR_LIPOPROTEIN"/>
    <property type="match status" value="1"/>
</dbReference>
<keyword evidence="4" id="KW-1185">Reference proteome</keyword>
<keyword evidence="2" id="KW-0812">Transmembrane</keyword>
<feature type="compositionally biased region" description="Low complexity" evidence="1">
    <location>
        <begin position="192"/>
        <end position="202"/>
    </location>
</feature>
<name>A0A6I4W282_9ACTN</name>
<dbReference type="EMBL" id="WUTW01000002">
    <property type="protein sequence ID" value="MXQ64689.1"/>
    <property type="molecule type" value="Genomic_DNA"/>
</dbReference>
<keyword evidence="2" id="KW-1133">Transmembrane helix</keyword>
<accession>A0A6I4W282</accession>
<gene>
    <name evidence="3" type="ORF">GQ466_11635</name>
</gene>
<keyword evidence="2" id="KW-0472">Membrane</keyword>
<feature type="compositionally biased region" description="Pro residues" evidence="1">
    <location>
        <begin position="179"/>
        <end position="191"/>
    </location>
</feature>
<feature type="region of interest" description="Disordered" evidence="1">
    <location>
        <begin position="137"/>
        <end position="260"/>
    </location>
</feature>
<dbReference type="OrthoDB" id="3544501at2"/>
<evidence type="ECO:0000313" key="4">
    <source>
        <dbReference type="Proteomes" id="UP000431901"/>
    </source>
</evidence>
<protein>
    <submittedName>
        <fullName evidence="3">Uncharacterized protein</fullName>
    </submittedName>
</protein>